<dbReference type="Gene3D" id="3.90.320.10">
    <property type="match status" value="1"/>
</dbReference>
<evidence type="ECO:0008006" key="2">
    <source>
        <dbReference type="Google" id="ProtNLM"/>
    </source>
</evidence>
<reference evidence="1" key="1">
    <citation type="journal article" date="2021" name="Proc. Natl. Acad. Sci. U.S.A.">
        <title>A Catalog of Tens of Thousands of Viruses from Human Metagenomes Reveals Hidden Associations with Chronic Diseases.</title>
        <authorList>
            <person name="Tisza M.J."/>
            <person name="Buck C.B."/>
        </authorList>
    </citation>
    <scope>NUCLEOTIDE SEQUENCE</scope>
    <source>
        <strain evidence="1">CtWWc42</strain>
    </source>
</reference>
<organism evidence="1">
    <name type="scientific">Siphoviridae sp. ctWWc42</name>
    <dbReference type="NCBI Taxonomy" id="2826361"/>
    <lineage>
        <taxon>Viruses</taxon>
        <taxon>Duplodnaviria</taxon>
        <taxon>Heunggongvirae</taxon>
        <taxon>Uroviricota</taxon>
        <taxon>Caudoviricetes</taxon>
    </lineage>
</organism>
<dbReference type="EMBL" id="BK015795">
    <property type="protein sequence ID" value="DAE25190.1"/>
    <property type="molecule type" value="Genomic_DNA"/>
</dbReference>
<sequence>MNFVNHSNLNGKHAFLSASGYHWLNYDEDKLREVYTNLKAKERGTRLHEFAAECISLGVKLPKSKKTLNMYVNDALGFDMTPEQVLYYSDNCFGTADAISFRKNMLRIHDLKTGSVPAHMEQLMIYAALFCLEYKTRPSTIDMELRIYQSDDIVVYNPSSEEIDSIIQKIIAFDKLINRIESEEN</sequence>
<protein>
    <recommendedName>
        <fullName evidence="2">Exonuclease</fullName>
    </recommendedName>
</protein>
<name>A0A8S5R149_9CAUD</name>
<dbReference type="InterPro" id="IPR011604">
    <property type="entry name" value="PDDEXK-like_dom_sf"/>
</dbReference>
<accession>A0A8S5R149</accession>
<proteinExistence type="predicted"/>
<evidence type="ECO:0000313" key="1">
    <source>
        <dbReference type="EMBL" id="DAE25190.1"/>
    </source>
</evidence>